<evidence type="ECO:0000256" key="9">
    <source>
        <dbReference type="ARBA" id="ARBA00022840"/>
    </source>
</evidence>
<proteinExistence type="inferred from homology"/>
<feature type="domain" description="Fido" evidence="22">
    <location>
        <begin position="331"/>
        <end position="467"/>
    </location>
</feature>
<evidence type="ECO:0000256" key="4">
    <source>
        <dbReference type="ARBA" id="ARBA00022692"/>
    </source>
</evidence>
<feature type="compositionally biased region" description="Polar residues" evidence="20">
    <location>
        <begin position="96"/>
        <end position="109"/>
    </location>
</feature>
<feature type="region of interest" description="Disordered" evidence="20">
    <location>
        <begin position="96"/>
        <end position="117"/>
    </location>
</feature>
<dbReference type="Pfam" id="PF02661">
    <property type="entry name" value="Fic"/>
    <property type="match status" value="1"/>
</dbReference>
<evidence type="ECO:0000256" key="1">
    <source>
        <dbReference type="ARBA" id="ARBA00004167"/>
    </source>
</evidence>
<evidence type="ECO:0000256" key="11">
    <source>
        <dbReference type="ARBA" id="ARBA00023136"/>
    </source>
</evidence>
<evidence type="ECO:0000256" key="5">
    <source>
        <dbReference type="ARBA" id="ARBA00022695"/>
    </source>
</evidence>
<name>A0A815EMR0_ADIRI</name>
<feature type="active site" evidence="15">
    <location>
        <position position="410"/>
    </location>
</feature>
<keyword evidence="4 21" id="KW-0812">Transmembrane</keyword>
<comment type="catalytic activity">
    <reaction evidence="14">
        <text>L-tyrosyl-[protein] + ATP = O-(5'-adenylyl)-L-tyrosyl-[protein] + diphosphate</text>
        <dbReference type="Rhea" id="RHEA:54288"/>
        <dbReference type="Rhea" id="RHEA-COMP:10136"/>
        <dbReference type="Rhea" id="RHEA-COMP:13846"/>
        <dbReference type="ChEBI" id="CHEBI:30616"/>
        <dbReference type="ChEBI" id="CHEBI:33019"/>
        <dbReference type="ChEBI" id="CHEBI:46858"/>
        <dbReference type="ChEBI" id="CHEBI:83624"/>
        <dbReference type="EC" id="2.7.7.108"/>
    </reaction>
</comment>
<dbReference type="GO" id="GO:0070733">
    <property type="term" value="F:AMPylase activity"/>
    <property type="evidence" value="ECO:0007669"/>
    <property type="project" value="UniProtKB-EC"/>
</dbReference>
<evidence type="ECO:0000256" key="19">
    <source>
        <dbReference type="PROSITE-ProRule" id="PRU00339"/>
    </source>
</evidence>
<evidence type="ECO:0000256" key="6">
    <source>
        <dbReference type="ARBA" id="ARBA00022737"/>
    </source>
</evidence>
<comment type="similarity">
    <text evidence="2">Belongs to the fic family.</text>
</comment>
<keyword evidence="24" id="KW-1185">Reference proteome</keyword>
<evidence type="ECO:0000256" key="16">
    <source>
        <dbReference type="PIRSR" id="PIRSR640198-2"/>
    </source>
</evidence>
<protein>
    <recommendedName>
        <fullName evidence="12">protein adenylyltransferase</fullName>
        <ecNumber evidence="12">2.7.7.108</ecNumber>
    </recommendedName>
</protein>
<keyword evidence="7 16" id="KW-0547">Nucleotide-binding</keyword>
<feature type="binding site" evidence="16">
    <location>
        <begin position="414"/>
        <end position="421"/>
    </location>
    <ligand>
        <name>ATP</name>
        <dbReference type="ChEBI" id="CHEBI:30616"/>
    </ligand>
</feature>
<evidence type="ECO:0000313" key="23">
    <source>
        <dbReference type="EMBL" id="CAF1313609.1"/>
    </source>
</evidence>
<sequence length="520" mass="60044">MTLFYRIIFRRSFHRLVQCCPSIDVRQSLTTLCLFLLLSFTTTIIVNILIPHLLIKVSSPPLSSISSSSSLSLLTSRHVFFPAGVTSVQCSSAKKNELQAQHHQRQPSNTERKYTKDKIKEKNVSSGKFSLVFYRQSTPVMCVFQDLRQEAETALHLALRLIDENKFEKARKVFEHALTLDPYNSEILVEYGQFLEYHHKDLVHADSLYTRALFNQPTNPRALELKKRTLPLVEEIDQKHFTFVDNLLQELYRIPDTNPYLRRAKRDAYYLHIYHSNAIEGNTLNLRETRHIVETRMAIGGKSLIEQQEVLGLDLALQYVNCTLVNRLGSIKREDIFEIHRRVLGFVDPVQAGQLREHQVYVGSFVPPAASEVDGYLEDFLVWLNSLEDTRDLHAIELAAIAHYKFVYIHPFIDGNGRTGRLLMNLILMRSGFPPVIIKKTERLTYYACLDQANDGDLRPLIRFIARCTERTLTEFIQQSQPTKTTGQELSLTDNDDDTDENSFIDERVITIDRNIKEEQ</sequence>
<evidence type="ECO:0000256" key="7">
    <source>
        <dbReference type="ARBA" id="ARBA00022741"/>
    </source>
</evidence>
<evidence type="ECO:0000256" key="2">
    <source>
        <dbReference type="ARBA" id="ARBA00009742"/>
    </source>
</evidence>
<accession>A0A815EMR0</accession>
<dbReference type="InterPro" id="IPR003812">
    <property type="entry name" value="Fido"/>
</dbReference>
<evidence type="ECO:0000256" key="13">
    <source>
        <dbReference type="ARBA" id="ARBA00047939"/>
    </source>
</evidence>
<feature type="site" description="Important for autoinhibition of adenylyltransferase activity" evidence="17">
    <location>
        <position position="280"/>
    </location>
</feature>
<evidence type="ECO:0000256" key="21">
    <source>
        <dbReference type="SAM" id="Phobius"/>
    </source>
</evidence>
<dbReference type="SUPFAM" id="SSF140931">
    <property type="entry name" value="Fic-like"/>
    <property type="match status" value="1"/>
</dbReference>
<keyword evidence="9 16" id="KW-0067">ATP-binding</keyword>
<dbReference type="Proteomes" id="UP000663828">
    <property type="component" value="Unassembled WGS sequence"/>
</dbReference>
<dbReference type="GO" id="GO:0005524">
    <property type="term" value="F:ATP binding"/>
    <property type="evidence" value="ECO:0007669"/>
    <property type="project" value="UniProtKB-KW"/>
</dbReference>
<dbReference type="EC" id="2.7.7.108" evidence="12"/>
<dbReference type="PROSITE" id="PS51459">
    <property type="entry name" value="FIDO"/>
    <property type="match status" value="1"/>
</dbReference>
<evidence type="ECO:0000256" key="10">
    <source>
        <dbReference type="ARBA" id="ARBA00022989"/>
    </source>
</evidence>
<dbReference type="Gene3D" id="1.10.3290.10">
    <property type="entry name" value="Fido-like domain"/>
    <property type="match status" value="1"/>
</dbReference>
<evidence type="ECO:0000256" key="3">
    <source>
        <dbReference type="ARBA" id="ARBA00022679"/>
    </source>
</evidence>
<evidence type="ECO:0000256" key="17">
    <source>
        <dbReference type="PIRSR" id="PIRSR640198-3"/>
    </source>
</evidence>
<keyword evidence="8 19" id="KW-0802">TPR repeat</keyword>
<dbReference type="InterPro" id="IPR019734">
    <property type="entry name" value="TPR_rpt"/>
</dbReference>
<feature type="repeat" description="TPR" evidence="19">
    <location>
        <begin position="151"/>
        <end position="184"/>
    </location>
</feature>
<evidence type="ECO:0000256" key="15">
    <source>
        <dbReference type="PIRSR" id="PIRSR640198-1"/>
    </source>
</evidence>
<dbReference type="PANTHER" id="PTHR13504">
    <property type="entry name" value="FIDO DOMAIN-CONTAINING PROTEIN DDB_G0283145"/>
    <property type="match status" value="1"/>
</dbReference>
<keyword evidence="11 21" id="KW-0472">Membrane</keyword>
<feature type="region of interest" description="Disordered" evidence="20">
    <location>
        <begin position="478"/>
        <end position="500"/>
    </location>
</feature>
<dbReference type="AlphaFoldDB" id="A0A815EMR0"/>
<dbReference type="PROSITE" id="PS50005">
    <property type="entry name" value="TPR"/>
    <property type="match status" value="1"/>
</dbReference>
<evidence type="ECO:0000259" key="22">
    <source>
        <dbReference type="PROSITE" id="PS51459"/>
    </source>
</evidence>
<keyword evidence="3" id="KW-0808">Transferase</keyword>
<dbReference type="InterPro" id="IPR040198">
    <property type="entry name" value="Fido_containing"/>
</dbReference>
<evidence type="ECO:0000256" key="12">
    <source>
        <dbReference type="ARBA" id="ARBA00034531"/>
    </source>
</evidence>
<gene>
    <name evidence="23" type="ORF">XAT740_LOCUS29519</name>
</gene>
<dbReference type="InterPro" id="IPR036597">
    <property type="entry name" value="Fido-like_dom_sf"/>
</dbReference>
<evidence type="ECO:0000313" key="24">
    <source>
        <dbReference type="Proteomes" id="UP000663828"/>
    </source>
</evidence>
<dbReference type="InterPro" id="IPR011990">
    <property type="entry name" value="TPR-like_helical_dom_sf"/>
</dbReference>
<dbReference type="GO" id="GO:0016020">
    <property type="term" value="C:membrane"/>
    <property type="evidence" value="ECO:0007669"/>
    <property type="project" value="UniProtKB-SubCell"/>
</dbReference>
<evidence type="ECO:0000256" key="18">
    <source>
        <dbReference type="PIRSR" id="PIRSR640198-4"/>
    </source>
</evidence>
<keyword evidence="5" id="KW-0548">Nucleotidyltransferase</keyword>
<comment type="catalytic activity">
    <reaction evidence="13">
        <text>L-threonyl-[protein] + ATP = 3-O-(5'-adenylyl)-L-threonyl-[protein] + diphosphate</text>
        <dbReference type="Rhea" id="RHEA:54292"/>
        <dbReference type="Rhea" id="RHEA-COMP:11060"/>
        <dbReference type="Rhea" id="RHEA-COMP:13847"/>
        <dbReference type="ChEBI" id="CHEBI:30013"/>
        <dbReference type="ChEBI" id="CHEBI:30616"/>
        <dbReference type="ChEBI" id="CHEBI:33019"/>
        <dbReference type="ChEBI" id="CHEBI:138113"/>
        <dbReference type="EC" id="2.7.7.108"/>
    </reaction>
</comment>
<feature type="compositionally biased region" description="Polar residues" evidence="20">
    <location>
        <begin position="478"/>
        <end position="493"/>
    </location>
</feature>
<keyword evidence="10 21" id="KW-1133">Transmembrane helix</keyword>
<evidence type="ECO:0000256" key="14">
    <source>
        <dbReference type="ARBA" id="ARBA00048696"/>
    </source>
</evidence>
<dbReference type="PANTHER" id="PTHR13504:SF34">
    <property type="entry name" value="PROTEIN ADENYLYLTRANSFERASE FICD"/>
    <property type="match status" value="1"/>
</dbReference>
<evidence type="ECO:0000256" key="8">
    <source>
        <dbReference type="ARBA" id="ARBA00022803"/>
    </source>
</evidence>
<dbReference type="SUPFAM" id="SSF48452">
    <property type="entry name" value="TPR-like"/>
    <property type="match status" value="1"/>
</dbReference>
<evidence type="ECO:0000256" key="20">
    <source>
        <dbReference type="SAM" id="MobiDB-lite"/>
    </source>
</evidence>
<keyword evidence="6" id="KW-0677">Repeat</keyword>
<comment type="subcellular location">
    <subcellularLocation>
        <location evidence="1">Membrane</location>
        <topology evidence="1">Single-pass membrane protein</topology>
    </subcellularLocation>
</comment>
<feature type="binding site" evidence="16">
    <location>
        <position position="454"/>
    </location>
    <ligand>
        <name>ATP</name>
        <dbReference type="ChEBI" id="CHEBI:30616"/>
    </ligand>
</feature>
<feature type="binding site" evidence="16">
    <location>
        <begin position="446"/>
        <end position="447"/>
    </location>
    <ligand>
        <name>ATP</name>
        <dbReference type="ChEBI" id="CHEBI:30616"/>
    </ligand>
</feature>
<organism evidence="23 24">
    <name type="scientific">Adineta ricciae</name>
    <name type="common">Rotifer</name>
    <dbReference type="NCBI Taxonomy" id="249248"/>
    <lineage>
        <taxon>Eukaryota</taxon>
        <taxon>Metazoa</taxon>
        <taxon>Spiralia</taxon>
        <taxon>Gnathifera</taxon>
        <taxon>Rotifera</taxon>
        <taxon>Eurotatoria</taxon>
        <taxon>Bdelloidea</taxon>
        <taxon>Adinetida</taxon>
        <taxon>Adinetidae</taxon>
        <taxon>Adineta</taxon>
    </lineage>
</organism>
<feature type="glycosylation site" description="N-linked (GlcNAc...) asparagine" evidence="18">
    <location>
        <position position="321"/>
    </location>
</feature>
<feature type="transmembrane region" description="Helical" evidence="21">
    <location>
        <begin position="32"/>
        <end position="54"/>
    </location>
</feature>
<dbReference type="Gene3D" id="1.25.40.10">
    <property type="entry name" value="Tetratricopeptide repeat domain"/>
    <property type="match status" value="1"/>
</dbReference>
<reference evidence="23" key="1">
    <citation type="submission" date="2021-02" db="EMBL/GenBank/DDBJ databases">
        <authorList>
            <person name="Nowell W R."/>
        </authorList>
    </citation>
    <scope>NUCLEOTIDE SEQUENCE</scope>
</reference>
<dbReference type="EMBL" id="CAJNOR010002575">
    <property type="protein sequence ID" value="CAF1313609.1"/>
    <property type="molecule type" value="Genomic_DNA"/>
</dbReference>
<comment type="caution">
    <text evidence="23">The sequence shown here is derived from an EMBL/GenBank/DDBJ whole genome shotgun (WGS) entry which is preliminary data.</text>
</comment>